<feature type="compositionally biased region" description="Polar residues" evidence="6">
    <location>
        <begin position="121"/>
        <end position="131"/>
    </location>
</feature>
<feature type="region of interest" description="Disordered" evidence="6">
    <location>
        <begin position="1"/>
        <end position="131"/>
    </location>
</feature>
<accession>A0A830HNX3</accession>
<dbReference type="SUPFAM" id="SSF48452">
    <property type="entry name" value="TPR-like"/>
    <property type="match status" value="1"/>
</dbReference>
<evidence type="ECO:0000313" key="8">
    <source>
        <dbReference type="EMBL" id="GHP09156.1"/>
    </source>
</evidence>
<gene>
    <name evidence="8" type="ORF">PPROV_000789300</name>
</gene>
<keyword evidence="5" id="KW-0966">Cell projection</keyword>
<keyword evidence="9" id="KW-1185">Reference proteome</keyword>
<evidence type="ECO:0000256" key="1">
    <source>
        <dbReference type="ARBA" id="ARBA00004138"/>
    </source>
</evidence>
<dbReference type="Pfam" id="PF24762">
    <property type="entry name" value="TPR_IF140-IFT172"/>
    <property type="match status" value="1"/>
</dbReference>
<organism evidence="8 9">
    <name type="scientific">Pycnococcus provasolii</name>
    <dbReference type="NCBI Taxonomy" id="41880"/>
    <lineage>
        <taxon>Eukaryota</taxon>
        <taxon>Viridiplantae</taxon>
        <taxon>Chlorophyta</taxon>
        <taxon>Pseudoscourfieldiophyceae</taxon>
        <taxon>Pseudoscourfieldiales</taxon>
        <taxon>Pycnococcaceae</taxon>
        <taxon>Pycnococcus</taxon>
    </lineage>
</organism>
<keyword evidence="3" id="KW-0677">Repeat</keyword>
<evidence type="ECO:0000256" key="2">
    <source>
        <dbReference type="ARBA" id="ARBA00022574"/>
    </source>
</evidence>
<dbReference type="InterPro" id="IPR011990">
    <property type="entry name" value="TPR-like_helical_dom_sf"/>
</dbReference>
<reference evidence="8" key="1">
    <citation type="submission" date="2020-10" db="EMBL/GenBank/DDBJ databases">
        <title>Unveiling of a novel bifunctional photoreceptor, Dualchrome1, isolated from a cosmopolitan green alga.</title>
        <authorList>
            <person name="Suzuki S."/>
            <person name="Kawachi M."/>
        </authorList>
    </citation>
    <scope>NUCLEOTIDE SEQUENCE</scope>
    <source>
        <strain evidence="8">NIES 2893</strain>
    </source>
</reference>
<dbReference type="FunFam" id="1.25.40.470:FF:000013">
    <property type="entry name" value="intraflagellar transport protein 172 homolog"/>
    <property type="match status" value="1"/>
</dbReference>
<feature type="compositionally biased region" description="Low complexity" evidence="6">
    <location>
        <begin position="71"/>
        <end position="81"/>
    </location>
</feature>
<dbReference type="GO" id="GO:0042073">
    <property type="term" value="P:intraciliary transport"/>
    <property type="evidence" value="ECO:0007669"/>
    <property type="project" value="TreeGrafter"/>
</dbReference>
<dbReference type="GO" id="GO:0030992">
    <property type="term" value="C:intraciliary transport particle B"/>
    <property type="evidence" value="ECO:0007669"/>
    <property type="project" value="TreeGrafter"/>
</dbReference>
<sequence length="1185" mass="129996">MQGRSATCDEEVTSDHYVHPPTTISNKGRASAVGCTWPSRGLRRRSLPPRSTSTSLNWTSSSPSSRPPPWTLAASAAAAAADYTPGNTGSNKRTPEERERMNHTPQHRHSSPRTDYDANAGDNSTPVSDGTTNTAAVLRMWQQAAVRRHKSGRRGAAEWVKMGRGVGYLLPLKRNEGDLMAAISLYLKGGVPGKASDAIVLANDSGTPVEGGLIDTVSNALARAGMNEKAGDFYESLGKPVQALESYKQGKAFSRAVELSRREFPSEVKNLEGLWGDWLVSMRQHDAAINHFVEAGESIKAIEAALECRQWNKAVQIMESQPREVSQPFYGKLAKQCEATGSYNEAEKYYIRAGMPQAAVQMLTNAGLFDQAHKVAVSHLTDSEASTLYTQRARELEQEGRLKEAEKMYVSVHEYDLAIQMYKDAREFDNMVRLVRIYRKDLLRETHQHLAQQLESDGIYKQAETHYVEASDWKSAVQMYRSHDMWDDALRVAKLHGGINASRQVAYAWAVSLGGDEGAQLLTKFGLVEQAIEYAMETGAFGHAFELSEASMRQKLPEVHLKYAMFLEDEGRFKEAEDEFIKAGKPKEAIEMYTHQREFTFAMSIAERYEPSAVNDVTVAQAQAHAEAKEFGPAESLFLKAKHPDAAVRMYKQNSMWEEALRVAEDYLPSAVPELHAQLVASVGGRASAAEAPVGAGGGAGAAGGGADDGMDAIVGHAKRLESTANFSQAVDVYLSLTKDMCSNLDTLEHAWESAVRLAMTRCQDRTASVVAMVSARLIDIGRFEQAAEIQEGIDNLREAADAYILGGLWDKARAIGNRDAQISEYVESRYRSEGGGGAADAISASAAAASDVATAAGGRRAEELADAGEWDLALQQAAVEGLDVQAKLSIQRAKQLAQGGRCDEAARILATNEAPNDLQHYDLYMHIAETVLALPTEKAFREEALQHSKTFLHKVVNRMNENMDMHNESRIKMTKLLEACHYSANLLRCKAEGWDDLVAKCSVSLCRYVSSALPADSVFFDAGMACMHVKRYGTAFVMLNRFLDIIEAIDEGDSASALENSDFVDTDIPYDFPIPTNHAVSEEKREEAREWVLSVSMEAEMEQSLGQRVCGHCGSDTYEGGLKCHHCQNTTDACIVSGAPIPPGERVAPIKGRPEITARKADWNTFIAKFNIEPWTGTLANPVY</sequence>
<dbReference type="PANTHER" id="PTHR15722:SF2">
    <property type="entry name" value="INTRAFLAGELLAR TRANSPORT PROTEIN 172 HOMOLOG"/>
    <property type="match status" value="1"/>
</dbReference>
<feature type="domain" description="IF140/IFT172/WDR19 TPR" evidence="7">
    <location>
        <begin position="309"/>
        <end position="613"/>
    </location>
</feature>
<dbReference type="OrthoDB" id="2186662at2759"/>
<evidence type="ECO:0000313" key="9">
    <source>
        <dbReference type="Proteomes" id="UP000660262"/>
    </source>
</evidence>
<comment type="subcellular location">
    <subcellularLocation>
        <location evidence="1">Cell projection</location>
        <location evidence="1">Cilium</location>
    </subcellularLocation>
</comment>
<name>A0A830HNX3_9CHLO</name>
<evidence type="ECO:0000256" key="6">
    <source>
        <dbReference type="SAM" id="MobiDB-lite"/>
    </source>
</evidence>
<dbReference type="EMBL" id="BNJQ01000023">
    <property type="protein sequence ID" value="GHP09156.1"/>
    <property type="molecule type" value="Genomic_DNA"/>
</dbReference>
<evidence type="ECO:0000256" key="5">
    <source>
        <dbReference type="ARBA" id="ARBA00023273"/>
    </source>
</evidence>
<dbReference type="InterPro" id="IPR056168">
    <property type="entry name" value="TPR_IF140/IFT172/WDR19"/>
</dbReference>
<protein>
    <recommendedName>
        <fullName evidence="7">IF140/IFT172/WDR19 TPR domain-containing protein</fullName>
    </recommendedName>
</protein>
<dbReference type="GO" id="GO:0036064">
    <property type="term" value="C:ciliary basal body"/>
    <property type="evidence" value="ECO:0007669"/>
    <property type="project" value="TreeGrafter"/>
</dbReference>
<comment type="caution">
    <text evidence="8">The sequence shown here is derived from an EMBL/GenBank/DDBJ whole genome shotgun (WGS) entry which is preliminary data.</text>
</comment>
<evidence type="ECO:0000256" key="3">
    <source>
        <dbReference type="ARBA" id="ARBA00022737"/>
    </source>
</evidence>
<dbReference type="GO" id="GO:0005930">
    <property type="term" value="C:axoneme"/>
    <property type="evidence" value="ECO:0007669"/>
    <property type="project" value="TreeGrafter"/>
</dbReference>
<dbReference type="PANTHER" id="PTHR15722">
    <property type="entry name" value="IFT140/172-RELATED"/>
    <property type="match status" value="1"/>
</dbReference>
<keyword evidence="2" id="KW-0853">WD repeat</keyword>
<feature type="compositionally biased region" description="Low complexity" evidence="6">
    <location>
        <begin position="48"/>
        <end position="64"/>
    </location>
</feature>
<dbReference type="Proteomes" id="UP000660262">
    <property type="component" value="Unassembled WGS sequence"/>
</dbReference>
<dbReference type="AlphaFoldDB" id="A0A830HNX3"/>
<proteinExistence type="predicted"/>
<keyword evidence="4" id="KW-0969">Cilium</keyword>
<feature type="compositionally biased region" description="Basic and acidic residues" evidence="6">
    <location>
        <begin position="93"/>
        <end position="102"/>
    </location>
</feature>
<evidence type="ECO:0000259" key="7">
    <source>
        <dbReference type="Pfam" id="PF24762"/>
    </source>
</evidence>
<evidence type="ECO:0000256" key="4">
    <source>
        <dbReference type="ARBA" id="ARBA00023069"/>
    </source>
</evidence>
<dbReference type="Gene3D" id="1.25.40.470">
    <property type="match status" value="2"/>
</dbReference>